<dbReference type="PANTHER" id="PTHR22803">
    <property type="entry name" value="MANNOSE, PHOSPHOLIPASE, LECTIN RECEPTOR RELATED"/>
    <property type="match status" value="1"/>
</dbReference>
<proteinExistence type="predicted"/>
<dbReference type="Pfam" id="PF00059">
    <property type="entry name" value="Lectin_C"/>
    <property type="match status" value="1"/>
</dbReference>
<dbReference type="InterPro" id="IPR050111">
    <property type="entry name" value="C-type_lectin/snaclec_domain"/>
</dbReference>
<evidence type="ECO:0000313" key="4">
    <source>
        <dbReference type="Proteomes" id="UP000091820"/>
    </source>
</evidence>
<accession>A0A1A9WN48</accession>
<protein>
    <submittedName>
        <fullName evidence="3">C-type lectin domain-containing protein</fullName>
    </submittedName>
</protein>
<dbReference type="InterPro" id="IPR001304">
    <property type="entry name" value="C-type_lectin-like"/>
</dbReference>
<dbReference type="Proteomes" id="UP000091820">
    <property type="component" value="Unassembled WGS sequence"/>
</dbReference>
<reference evidence="4" key="1">
    <citation type="submission" date="2014-03" db="EMBL/GenBank/DDBJ databases">
        <authorList>
            <person name="Aksoy S."/>
            <person name="Warren W."/>
            <person name="Wilson R.K."/>
        </authorList>
    </citation>
    <scope>NUCLEOTIDE SEQUENCE [LARGE SCALE GENOMIC DNA]</scope>
    <source>
        <strain evidence="4">IAEA</strain>
    </source>
</reference>
<evidence type="ECO:0000313" key="3">
    <source>
        <dbReference type="EnsemblMetazoa" id="GBRI025714-PA"/>
    </source>
</evidence>
<sequence>MGLIGSVSIEDKADRFKLVRLDETTSRLPPMTIKKRQVGSKLMLYAALSKDTWHEGSWKAVKEYITNQLSYRGYWWTSANDLDSEIKFIWANTARPMRFSKWQPGEPNNHNNIEHCVHLWFDRVMYKMNDWDCNYGNSRFICEIDYDRDTHLERERERERERELDRERERVHEQKRELEHEREMDECMNKFTTFIF</sequence>
<organism evidence="3 4">
    <name type="scientific">Glossina brevipalpis</name>
    <dbReference type="NCBI Taxonomy" id="37001"/>
    <lineage>
        <taxon>Eukaryota</taxon>
        <taxon>Metazoa</taxon>
        <taxon>Ecdysozoa</taxon>
        <taxon>Arthropoda</taxon>
        <taxon>Hexapoda</taxon>
        <taxon>Insecta</taxon>
        <taxon>Pterygota</taxon>
        <taxon>Neoptera</taxon>
        <taxon>Endopterygota</taxon>
        <taxon>Diptera</taxon>
        <taxon>Brachycera</taxon>
        <taxon>Muscomorpha</taxon>
        <taxon>Hippoboscoidea</taxon>
        <taxon>Glossinidae</taxon>
        <taxon>Glossina</taxon>
    </lineage>
</organism>
<dbReference type="AlphaFoldDB" id="A0A1A9WN48"/>
<evidence type="ECO:0000256" key="1">
    <source>
        <dbReference type="SAM" id="Coils"/>
    </source>
</evidence>
<feature type="domain" description="C-type lectin" evidence="2">
    <location>
        <begin position="63"/>
        <end position="134"/>
    </location>
</feature>
<evidence type="ECO:0000259" key="2">
    <source>
        <dbReference type="PROSITE" id="PS50041"/>
    </source>
</evidence>
<dbReference type="Gene3D" id="3.10.100.10">
    <property type="entry name" value="Mannose-Binding Protein A, subunit A"/>
    <property type="match status" value="1"/>
</dbReference>
<dbReference type="InterPro" id="IPR016187">
    <property type="entry name" value="CTDL_fold"/>
</dbReference>
<dbReference type="VEuPathDB" id="VectorBase:GBRI025714"/>
<reference evidence="3" key="2">
    <citation type="submission" date="2020-05" db="UniProtKB">
        <authorList>
            <consortium name="EnsemblMetazoa"/>
        </authorList>
    </citation>
    <scope>IDENTIFICATION</scope>
    <source>
        <strain evidence="3">IAEA</strain>
    </source>
</reference>
<dbReference type="EnsemblMetazoa" id="GBRI025714-RA">
    <property type="protein sequence ID" value="GBRI025714-PA"/>
    <property type="gene ID" value="GBRI025714"/>
</dbReference>
<keyword evidence="4" id="KW-1185">Reference proteome</keyword>
<keyword evidence="1" id="KW-0175">Coiled coil</keyword>
<dbReference type="PROSITE" id="PS50041">
    <property type="entry name" value="C_TYPE_LECTIN_2"/>
    <property type="match status" value="1"/>
</dbReference>
<dbReference type="InterPro" id="IPR016186">
    <property type="entry name" value="C-type_lectin-like/link_sf"/>
</dbReference>
<dbReference type="SUPFAM" id="SSF56436">
    <property type="entry name" value="C-type lectin-like"/>
    <property type="match status" value="1"/>
</dbReference>
<name>A0A1A9WN48_9MUSC</name>
<feature type="coiled-coil region" evidence="1">
    <location>
        <begin position="154"/>
        <end position="184"/>
    </location>
</feature>